<feature type="transmembrane region" description="Helical" evidence="2">
    <location>
        <begin position="369"/>
        <end position="391"/>
    </location>
</feature>
<reference evidence="4 5" key="1">
    <citation type="submission" date="2015-10" db="EMBL/GenBank/DDBJ databases">
        <title>Full genome of DAOMC 229536 Phialocephala scopiformis, a fungal endophyte of spruce producing the potent anti-insectan compound rugulosin.</title>
        <authorList>
            <consortium name="DOE Joint Genome Institute"/>
            <person name="Walker A.K."/>
            <person name="Frasz S.L."/>
            <person name="Seifert K.A."/>
            <person name="Miller J.D."/>
            <person name="Mondo S.J."/>
            <person name="Labutti K."/>
            <person name="Lipzen A."/>
            <person name="Dockter R."/>
            <person name="Kennedy M."/>
            <person name="Grigoriev I.V."/>
            <person name="Spatafora J.W."/>
        </authorList>
    </citation>
    <scope>NUCLEOTIDE SEQUENCE [LARGE SCALE GENOMIC DNA]</scope>
    <source>
        <strain evidence="4 5">CBS 120377</strain>
    </source>
</reference>
<gene>
    <name evidence="4" type="ORF">LY89DRAFT_787002</name>
</gene>
<dbReference type="AlphaFoldDB" id="A0A194WTW5"/>
<dbReference type="KEGG" id="psco:LY89DRAFT_787002"/>
<name>A0A194WTW5_MOLSC</name>
<dbReference type="GeneID" id="28832759"/>
<evidence type="ECO:0000256" key="3">
    <source>
        <dbReference type="SAM" id="SignalP"/>
    </source>
</evidence>
<keyword evidence="3" id="KW-0732">Signal</keyword>
<dbReference type="OrthoDB" id="4696326at2759"/>
<keyword evidence="2" id="KW-0812">Transmembrane</keyword>
<dbReference type="EMBL" id="KQ947427">
    <property type="protein sequence ID" value="KUJ11400.1"/>
    <property type="molecule type" value="Genomic_DNA"/>
</dbReference>
<feature type="region of interest" description="Disordered" evidence="1">
    <location>
        <begin position="525"/>
        <end position="546"/>
    </location>
</feature>
<dbReference type="RefSeq" id="XP_018065755.1">
    <property type="nucleotide sequence ID" value="XM_018223033.1"/>
</dbReference>
<keyword evidence="5" id="KW-1185">Reference proteome</keyword>
<sequence length="546" mass="59765">MRFQLLAVVLFLASLVRAQTIGAFYSLGGPTVVSLDPQTNTFVYNVYSKKGFSLMNSFAPTIPPKNGTSIACVGYSSPSSVYGSIYYQTSNNSIAQQLFKCSYASGNCVNYGGYLISANVTIPIKPNTGLSAALLSADLGYRITYEDIYGAVRQIGYSNTTKGVVTPWADGVLASNSTSLNGSALATTFVQSPNTTEPAQQTIYQLVDDQILPFVDNQATAMNQTQSWVAAAPITNLPNWYSTNASFATVIYNQWLMLFYIDTTRQLQWLRSTDGGGTWQAQPSMDTSIWPLGDTPNAPVAAATSINSTADNSASVFYTSNGTYVQAIMTNWNWVPYVVVQPVIASNTTNNTTIPLRPMTRKDTKDIKIGASTGGSVGFLIIIATIAWLLLRKKKVVPTPERPKSIGEWRGSESEFSGKAELHGQSAHICELDHDPECLLLHQLQLYRMYELKGDIPVELQDTEARRPELDHTLCKCELDASVTYELPTCLEKEMSIAESSGRGKEVAVSVKELPAWSWDILSREGKEKGDEEARLESRGKEKAEN</sequence>
<dbReference type="Proteomes" id="UP000070700">
    <property type="component" value="Unassembled WGS sequence"/>
</dbReference>
<accession>A0A194WTW5</accession>
<feature type="chain" id="PRO_5008267441" evidence="3">
    <location>
        <begin position="19"/>
        <end position="546"/>
    </location>
</feature>
<keyword evidence="2" id="KW-0472">Membrane</keyword>
<proteinExistence type="predicted"/>
<dbReference type="SUPFAM" id="SSF89372">
    <property type="entry name" value="Fucose-specific lectin"/>
    <property type="match status" value="1"/>
</dbReference>
<protein>
    <submittedName>
        <fullName evidence="4">Uncharacterized protein</fullName>
    </submittedName>
</protein>
<evidence type="ECO:0000256" key="2">
    <source>
        <dbReference type="SAM" id="Phobius"/>
    </source>
</evidence>
<keyword evidence="2" id="KW-1133">Transmembrane helix</keyword>
<evidence type="ECO:0000313" key="4">
    <source>
        <dbReference type="EMBL" id="KUJ11400.1"/>
    </source>
</evidence>
<feature type="signal peptide" evidence="3">
    <location>
        <begin position="1"/>
        <end position="18"/>
    </location>
</feature>
<evidence type="ECO:0000313" key="5">
    <source>
        <dbReference type="Proteomes" id="UP000070700"/>
    </source>
</evidence>
<organism evidence="4 5">
    <name type="scientific">Mollisia scopiformis</name>
    <name type="common">Conifer needle endophyte fungus</name>
    <name type="synonym">Phialocephala scopiformis</name>
    <dbReference type="NCBI Taxonomy" id="149040"/>
    <lineage>
        <taxon>Eukaryota</taxon>
        <taxon>Fungi</taxon>
        <taxon>Dikarya</taxon>
        <taxon>Ascomycota</taxon>
        <taxon>Pezizomycotina</taxon>
        <taxon>Leotiomycetes</taxon>
        <taxon>Helotiales</taxon>
        <taxon>Mollisiaceae</taxon>
        <taxon>Mollisia</taxon>
    </lineage>
</organism>
<dbReference type="InParanoid" id="A0A194WTW5"/>
<evidence type="ECO:0000256" key="1">
    <source>
        <dbReference type="SAM" id="MobiDB-lite"/>
    </source>
</evidence>